<dbReference type="InterPro" id="IPR029055">
    <property type="entry name" value="Ntn_hydrolases_N"/>
</dbReference>
<evidence type="ECO:0000256" key="6">
    <source>
        <dbReference type="ARBA" id="ARBA00022801"/>
    </source>
</evidence>
<dbReference type="GO" id="GO:0016811">
    <property type="term" value="F:hydrolase activity, acting on carbon-nitrogen (but not peptide) bonds, in linear amides"/>
    <property type="evidence" value="ECO:0007669"/>
    <property type="project" value="InterPro"/>
</dbReference>
<protein>
    <recommendedName>
        <fullName evidence="10">Acyl-homoserine lactone acylase QuiP</fullName>
        <ecNumber evidence="9">3.5.1.97</ecNumber>
    </recommendedName>
</protein>
<dbReference type="EC" id="3.5.1.97" evidence="9"/>
<dbReference type="Pfam" id="PF01804">
    <property type="entry name" value="Penicil_amidase"/>
    <property type="match status" value="1"/>
</dbReference>
<dbReference type="GO" id="GO:0017000">
    <property type="term" value="P:antibiotic biosynthetic process"/>
    <property type="evidence" value="ECO:0007669"/>
    <property type="project" value="InterPro"/>
</dbReference>
<organism evidence="14 15">
    <name type="scientific">Pseudomonas luteola</name>
    <dbReference type="NCBI Taxonomy" id="47886"/>
    <lineage>
        <taxon>Bacteria</taxon>
        <taxon>Pseudomonadati</taxon>
        <taxon>Pseudomonadota</taxon>
        <taxon>Gammaproteobacteria</taxon>
        <taxon>Pseudomonadales</taxon>
        <taxon>Pseudomonadaceae</taxon>
        <taxon>Pseudomonas</taxon>
    </lineage>
</organism>
<dbReference type="Proteomes" id="UP000250443">
    <property type="component" value="Unassembled WGS sequence"/>
</dbReference>
<dbReference type="RefSeq" id="WP_010794983.1">
    <property type="nucleotide sequence ID" value="NZ_UAUF01000012.1"/>
</dbReference>
<dbReference type="PANTHER" id="PTHR34218:SF4">
    <property type="entry name" value="ACYL-HOMOSERINE LACTONE ACYLASE QUIP"/>
    <property type="match status" value="1"/>
</dbReference>
<dbReference type="GO" id="GO:0046872">
    <property type="term" value="F:metal ion binding"/>
    <property type="evidence" value="ECO:0007669"/>
    <property type="project" value="UniProtKB-KW"/>
</dbReference>
<dbReference type="Gene3D" id="2.30.120.10">
    <property type="match status" value="1"/>
</dbReference>
<accession>A0A2X2CNZ4</accession>
<dbReference type="GO" id="GO:0009372">
    <property type="term" value="P:quorum sensing"/>
    <property type="evidence" value="ECO:0007669"/>
    <property type="project" value="UniProtKB-KW"/>
</dbReference>
<dbReference type="Gene3D" id="1.10.439.10">
    <property type="entry name" value="Penicillin Amidohydrolase, domain 1"/>
    <property type="match status" value="1"/>
</dbReference>
<evidence type="ECO:0000256" key="12">
    <source>
        <dbReference type="PIRSR" id="PIRSR001227-1"/>
    </source>
</evidence>
<proteinExistence type="inferred from homology"/>
<evidence type="ECO:0000313" key="14">
    <source>
        <dbReference type="EMBL" id="SPZ08441.1"/>
    </source>
</evidence>
<evidence type="ECO:0000256" key="11">
    <source>
        <dbReference type="ARBA" id="ARBA00048629"/>
    </source>
</evidence>
<sequence length="825" mass="90191">MDFPAYRRHLGRLGLVSVLGLAGCQTTFDQRDTDSLPPSSGVQPIKGLAENASIRRSELGVPLIETSTFHDALFTLGYVHASDRLSQMITLRLLAQGRLAEMAGPDALDTDRLMRAVNLRKTAETAYKNASPRLKKFLEVYARGVNAYLFRYRNKLPADLAATGYQPEYWKPEDSALLFALLDFSLSVNLNEELASLALAQKVSADTLAWLLPSYPDEPIPVDEAAKLKGLSLAGQIPGLEALNTASTRLAQVNGLTVPAGSSWAIAPQRSRSGKSLLAGDLSQSLALSSAWSYVQVRAPRYQAAGLSLAGTPFILSGYNGKLAWSFSPAMGDTQDLYLERVRTQGSGLNYEVNGQWTPAAARSETFFIKGQRPVRETVFETRHGPLINHQIGQQSGYGLALRRATLDTDKSMDAVFDLSRAKDVDRAFEITRDIRALALNIVFADAEHVAWQVTGLYPNRREGRGLLPSPGWTDRYEWDGFADPMLHPYDQDPSQGWLGNAGNRTVPLGYGMQLSSSWQAPERAERIARLAGSQTRLEARNLMAMQADQTSPLVAKVQAMLSAPGMAQPLKSAIEALPAEQRAHASEALRRIGTFDGRLLATSADAAVYEAFLQATARLTFADELGGSNSPAMQALNRIAPLSYSAQIDHLLTRDDSPFWNDTQTTAGHDKPAILAQALASAIAECEQVMGNDRNSWQWGRLHTYDWQGETEQAAARPGTSTRYPARRAYPAGGDFSTLDRSAYGWGNGFGAHSANSLRMVVDFGQPEPFMAIDGKGQSDNPASPYYGKGIEPWLKGQYSSFPFQPHNLDRVYGTRRLTLTPAQ</sequence>
<dbReference type="InterPro" id="IPR043146">
    <property type="entry name" value="Penicillin_amidase_N_B-knob"/>
</dbReference>
<evidence type="ECO:0000256" key="2">
    <source>
        <dbReference type="ARBA" id="ARBA00006586"/>
    </source>
</evidence>
<dbReference type="Gene3D" id="3.60.20.10">
    <property type="entry name" value="Glutamine Phosphoribosylpyrophosphate, subunit 1, domain 1"/>
    <property type="match status" value="1"/>
</dbReference>
<keyword evidence="13" id="KW-0106">Calcium</keyword>
<comment type="catalytic activity">
    <reaction evidence="11">
        <text>an N-acyl-L-homoserine lactone + H2O = L-homoserine lactone + a carboxylate</text>
        <dbReference type="Rhea" id="RHEA:18937"/>
        <dbReference type="ChEBI" id="CHEBI:15377"/>
        <dbReference type="ChEBI" id="CHEBI:29067"/>
        <dbReference type="ChEBI" id="CHEBI:55474"/>
        <dbReference type="ChEBI" id="CHEBI:58633"/>
        <dbReference type="EC" id="3.5.1.97"/>
    </reaction>
</comment>
<comment type="subunit">
    <text evidence="8">Heterodimer of an alpha subunit and a beta subunit processed from the same precursor.</text>
</comment>
<evidence type="ECO:0000256" key="3">
    <source>
        <dbReference type="ARBA" id="ARBA00022654"/>
    </source>
</evidence>
<evidence type="ECO:0000256" key="9">
    <source>
        <dbReference type="ARBA" id="ARBA00039041"/>
    </source>
</evidence>
<feature type="active site" description="Nucleophile" evidence="12">
    <location>
        <position position="262"/>
    </location>
</feature>
<dbReference type="AlphaFoldDB" id="A0A2X2CNZ4"/>
<evidence type="ECO:0000256" key="1">
    <source>
        <dbReference type="ARBA" id="ARBA00004418"/>
    </source>
</evidence>
<dbReference type="PANTHER" id="PTHR34218">
    <property type="entry name" value="PEPTIDASE S45 PENICILLIN AMIDASE"/>
    <property type="match status" value="1"/>
</dbReference>
<keyword evidence="6 14" id="KW-0378">Hydrolase</keyword>
<dbReference type="Gene3D" id="1.10.1400.10">
    <property type="match status" value="1"/>
</dbReference>
<feature type="binding site" evidence="13">
    <location>
        <position position="193"/>
    </location>
    <ligand>
        <name>Ca(2+)</name>
        <dbReference type="ChEBI" id="CHEBI:29108"/>
    </ligand>
</feature>
<keyword evidence="5" id="KW-0574">Periplasm</keyword>
<dbReference type="GO" id="GO:0042597">
    <property type="term" value="C:periplasmic space"/>
    <property type="evidence" value="ECO:0007669"/>
    <property type="project" value="UniProtKB-SubCell"/>
</dbReference>
<comment type="similarity">
    <text evidence="2">Belongs to the peptidase S45 family.</text>
</comment>
<dbReference type="InterPro" id="IPR043147">
    <property type="entry name" value="Penicillin_amidase_A-knob"/>
</dbReference>
<name>A0A2X2CNZ4_PSELU</name>
<evidence type="ECO:0000256" key="13">
    <source>
        <dbReference type="PIRSR" id="PIRSR001227-2"/>
    </source>
</evidence>
<keyword evidence="13" id="KW-0479">Metal-binding</keyword>
<evidence type="ECO:0000256" key="8">
    <source>
        <dbReference type="ARBA" id="ARBA00038735"/>
    </source>
</evidence>
<dbReference type="InterPro" id="IPR014395">
    <property type="entry name" value="Pen/GL7ACA/AHL_acylase"/>
</dbReference>
<comment type="subcellular location">
    <subcellularLocation>
        <location evidence="1">Periplasm</location>
    </subcellularLocation>
</comment>
<gene>
    <name evidence="14" type="primary">quiP</name>
    <name evidence="14" type="ORF">NCTC11842_02786</name>
</gene>
<dbReference type="PIRSF" id="PIRSF001227">
    <property type="entry name" value="Pen_acylase"/>
    <property type="match status" value="1"/>
</dbReference>
<evidence type="ECO:0000256" key="5">
    <source>
        <dbReference type="ARBA" id="ARBA00022764"/>
    </source>
</evidence>
<dbReference type="CDD" id="cd03747">
    <property type="entry name" value="Ntn_PGA_like"/>
    <property type="match status" value="1"/>
</dbReference>
<evidence type="ECO:0000256" key="4">
    <source>
        <dbReference type="ARBA" id="ARBA00022729"/>
    </source>
</evidence>
<dbReference type="InterPro" id="IPR023343">
    <property type="entry name" value="Penicillin_amidase_dom1"/>
</dbReference>
<dbReference type="SUPFAM" id="SSF56235">
    <property type="entry name" value="N-terminal nucleophile aminohydrolases (Ntn hydrolases)"/>
    <property type="match status" value="1"/>
</dbReference>
<feature type="binding site" evidence="13">
    <location>
        <position position="336"/>
    </location>
    <ligand>
        <name>Ca(2+)</name>
        <dbReference type="ChEBI" id="CHEBI:29108"/>
    </ligand>
</feature>
<evidence type="ECO:0000313" key="15">
    <source>
        <dbReference type="Proteomes" id="UP000250443"/>
    </source>
</evidence>
<dbReference type="PROSITE" id="PS51257">
    <property type="entry name" value="PROKAR_LIPOPROTEIN"/>
    <property type="match status" value="1"/>
</dbReference>
<evidence type="ECO:0000256" key="10">
    <source>
        <dbReference type="ARBA" id="ARBA00039697"/>
    </source>
</evidence>
<reference evidence="14 15" key="1">
    <citation type="submission" date="2018-06" db="EMBL/GenBank/DDBJ databases">
        <authorList>
            <consortium name="Pathogen Informatics"/>
            <person name="Doyle S."/>
        </authorList>
    </citation>
    <scope>NUCLEOTIDE SEQUENCE [LARGE SCALE GENOMIC DNA]</scope>
    <source>
        <strain evidence="14 15">NCTC11842</strain>
    </source>
</reference>
<keyword evidence="7" id="KW-0865">Zymogen</keyword>
<keyword evidence="3" id="KW-0673">Quorum sensing</keyword>
<dbReference type="EMBL" id="UAUF01000012">
    <property type="protein sequence ID" value="SPZ08441.1"/>
    <property type="molecule type" value="Genomic_DNA"/>
</dbReference>
<feature type="binding site" evidence="13">
    <location>
        <position position="333"/>
    </location>
    <ligand>
        <name>Ca(2+)</name>
        <dbReference type="ChEBI" id="CHEBI:29108"/>
    </ligand>
</feature>
<evidence type="ECO:0000256" key="7">
    <source>
        <dbReference type="ARBA" id="ARBA00023145"/>
    </source>
</evidence>
<dbReference type="InterPro" id="IPR002692">
    <property type="entry name" value="S45"/>
</dbReference>
<keyword evidence="4" id="KW-0732">Signal</keyword>
<comment type="cofactor">
    <cofactor evidence="13">
        <name>Ca(2+)</name>
        <dbReference type="ChEBI" id="CHEBI:29108"/>
    </cofactor>
    <text evidence="13">Binds 1 Ca(2+) ion per dimer.</text>
</comment>